<evidence type="ECO:0000256" key="1">
    <source>
        <dbReference type="PROSITE-ProRule" id="PRU00706"/>
    </source>
</evidence>
<dbReference type="SUPFAM" id="SSF54919">
    <property type="entry name" value="Nucleoside diphosphate kinase, NDK"/>
    <property type="match status" value="3"/>
</dbReference>
<dbReference type="SUPFAM" id="SSF52833">
    <property type="entry name" value="Thioredoxin-like"/>
    <property type="match status" value="1"/>
</dbReference>
<feature type="domain" description="Nucleoside diphosphate kinase-like" evidence="2">
    <location>
        <begin position="464"/>
        <end position="597"/>
    </location>
</feature>
<dbReference type="PANTHER" id="PTHR46135:SF3">
    <property type="entry name" value="NME_NM23 FAMILY MEMBER 8"/>
    <property type="match status" value="1"/>
</dbReference>
<dbReference type="InterPro" id="IPR013766">
    <property type="entry name" value="Thioredoxin_domain"/>
</dbReference>
<dbReference type="InterPro" id="IPR034907">
    <property type="entry name" value="NDK-like_dom"/>
</dbReference>
<reference evidence="3" key="1">
    <citation type="submission" date="2021-02" db="EMBL/GenBank/DDBJ databases">
        <authorList>
            <person name="Nowell W R."/>
        </authorList>
    </citation>
    <scope>NUCLEOTIDE SEQUENCE</scope>
</reference>
<comment type="caution">
    <text evidence="1">Lacks conserved residue(s) required for the propagation of feature annotation.</text>
</comment>
<accession>A0A814HGV0</accession>
<proteinExistence type="inferred from homology"/>
<organism evidence="3 4">
    <name type="scientific">Adineta ricciae</name>
    <name type="common">Rotifer</name>
    <dbReference type="NCBI Taxonomy" id="249248"/>
    <lineage>
        <taxon>Eukaryota</taxon>
        <taxon>Metazoa</taxon>
        <taxon>Spiralia</taxon>
        <taxon>Gnathifera</taxon>
        <taxon>Rotifera</taxon>
        <taxon>Eurotatoria</taxon>
        <taxon>Bdelloidea</taxon>
        <taxon>Adinetida</taxon>
        <taxon>Adinetidae</taxon>
        <taxon>Adineta</taxon>
    </lineage>
</organism>
<feature type="domain" description="Nucleoside diphosphate kinase-like" evidence="2">
    <location>
        <begin position="191"/>
        <end position="316"/>
    </location>
</feature>
<comment type="similarity">
    <text evidence="1">Belongs to the NDK family.</text>
</comment>
<evidence type="ECO:0000313" key="4">
    <source>
        <dbReference type="Proteomes" id="UP000663828"/>
    </source>
</evidence>
<keyword evidence="4" id="KW-1185">Reference proteome</keyword>
<dbReference type="Proteomes" id="UP000663828">
    <property type="component" value="Unassembled WGS sequence"/>
</dbReference>
<dbReference type="Gene3D" id="3.30.70.141">
    <property type="entry name" value="Nucleoside diphosphate kinase-like domain"/>
    <property type="match status" value="3"/>
</dbReference>
<evidence type="ECO:0000259" key="2">
    <source>
        <dbReference type="SMART" id="SM00562"/>
    </source>
</evidence>
<dbReference type="SMART" id="SM00562">
    <property type="entry name" value="NDK"/>
    <property type="match status" value="3"/>
</dbReference>
<comment type="caution">
    <text evidence="3">The sequence shown here is derived from an EMBL/GenBank/DDBJ whole genome shotgun (WGS) entry which is preliminary data.</text>
</comment>
<evidence type="ECO:0000313" key="3">
    <source>
        <dbReference type="EMBL" id="CAF1009463.1"/>
    </source>
</evidence>
<protein>
    <recommendedName>
        <fullName evidence="2">Nucleoside diphosphate kinase-like domain-containing protein</fullName>
    </recommendedName>
</protein>
<dbReference type="InterPro" id="IPR051766">
    <property type="entry name" value="TXND_domain-containing"/>
</dbReference>
<dbReference type="AlphaFoldDB" id="A0A814HGV0"/>
<dbReference type="InterPro" id="IPR036850">
    <property type="entry name" value="NDK-like_dom_sf"/>
</dbReference>
<name>A0A814HGV0_ADIRI</name>
<dbReference type="PROSITE" id="PS51374">
    <property type="entry name" value="NDPK_LIKE"/>
    <property type="match status" value="2"/>
</dbReference>
<dbReference type="Gene3D" id="3.40.30.10">
    <property type="entry name" value="Glutaredoxin"/>
    <property type="match status" value="2"/>
</dbReference>
<gene>
    <name evidence="3" type="ORF">XAT740_LOCUS13641</name>
</gene>
<dbReference type="Pfam" id="PF00334">
    <property type="entry name" value="NDK"/>
    <property type="match status" value="2"/>
</dbReference>
<dbReference type="EMBL" id="CAJNOR010000796">
    <property type="protein sequence ID" value="CAF1009463.1"/>
    <property type="molecule type" value="Genomic_DNA"/>
</dbReference>
<dbReference type="Pfam" id="PF00085">
    <property type="entry name" value="Thioredoxin"/>
    <property type="match status" value="1"/>
</dbReference>
<feature type="domain" description="Nucleoside diphosphate kinase-like" evidence="2">
    <location>
        <begin position="324"/>
        <end position="463"/>
    </location>
</feature>
<sequence>MARRRQEIALQTEIETQEEWNENINKEGLTVIDIYQQWAGPCRSAEGYFKKIKSETDEPLLRFAISYGGPCKALEPKFRAIKNTLGDPLLAFAIAKADTIDSLEKYRNKCEPCFLFYASGVLVDSVIGANAPALQRKISSNLEQEKKVLKEGGQRIEHRVQYAEVEEEDDDDAGGAKRKRSPSIVNAIASHQYTLATIRPDAYADGKVDEIIQKIVPHGFRVLLQEEHNLTEHDARQFHRHRMNEEGYEDHIKHMTSGPSIVLLLQKTDAKEASLDEFRELVNSDQLLKETVDCTQSADNVQQDLMLLLPNVAQKPQSAREKEIERTLALVRPSALKLYKDAIVKRIQESGFSVTRTAEVQLTQAQAEQFYAEKKNEPFYQDLIKEMTSGPSLALYLTKKDAIQGFRTLLGPADKARIKEATGTFRHDFDIVDAKINSLHAPGSRTEVNRNLQFFFPEERILVVLKPGLTDQQRAEIVDAFRKAHFFVMARKTLTLTQEQATKLQHAHHGKEYYDELIHYMTSAPSELLVLVKEDASKSWHEVVGPEEPAKASETAPTSLRAMYGKDLVHNAVDISPNVQQAKDDIHMIFGDLDKEEHGTIEK</sequence>
<dbReference type="InterPro" id="IPR036249">
    <property type="entry name" value="Thioredoxin-like_sf"/>
</dbReference>
<dbReference type="PANTHER" id="PTHR46135">
    <property type="entry name" value="NME/NM23 FAMILY MEMBER 8"/>
    <property type="match status" value="1"/>
</dbReference>